<evidence type="ECO:0008006" key="3">
    <source>
        <dbReference type="Google" id="ProtNLM"/>
    </source>
</evidence>
<proteinExistence type="predicted"/>
<dbReference type="InterPro" id="IPR045584">
    <property type="entry name" value="Pilin-like"/>
</dbReference>
<dbReference type="SUPFAM" id="SSF54523">
    <property type="entry name" value="Pili subunits"/>
    <property type="match status" value="1"/>
</dbReference>
<evidence type="ECO:0000313" key="2">
    <source>
        <dbReference type="EMBL" id="SVC08427.1"/>
    </source>
</evidence>
<dbReference type="AlphaFoldDB" id="A0A382JAX6"/>
<reference evidence="2" key="1">
    <citation type="submission" date="2018-05" db="EMBL/GenBank/DDBJ databases">
        <authorList>
            <person name="Lanie J.A."/>
            <person name="Ng W.-L."/>
            <person name="Kazmierczak K.M."/>
            <person name="Andrzejewski T.M."/>
            <person name="Davidsen T.M."/>
            <person name="Wayne K.J."/>
            <person name="Tettelin H."/>
            <person name="Glass J.I."/>
            <person name="Rusch D."/>
            <person name="Podicherti R."/>
            <person name="Tsui H.-C.T."/>
            <person name="Winkler M.E."/>
        </authorList>
    </citation>
    <scope>NUCLEOTIDE SEQUENCE</scope>
</reference>
<dbReference type="NCBIfam" id="TIGR02532">
    <property type="entry name" value="IV_pilin_GFxxxE"/>
    <property type="match status" value="1"/>
</dbReference>
<dbReference type="EMBL" id="UINC01072642">
    <property type="protein sequence ID" value="SVC08427.1"/>
    <property type="molecule type" value="Genomic_DNA"/>
</dbReference>
<protein>
    <recommendedName>
        <fullName evidence="3">General secretion pathway GspH domain-containing protein</fullName>
    </recommendedName>
</protein>
<sequence length="187" mass="21346">MFLVSIRNARASKIILNVIKNADQHRRFFLYKPNGFTMVELIAVMVLVSIIGSAVVTSYSSYNRWLDKNEAILGMVRTIRKARDHCLTRNEKFFLTVDAVKNTYSLQYKDGRDSLYLPQETSAQFTMPFYTDITSLTMGAGHASRPNATIEFNLLGEPVIDYDLNIYFNEGERVMVVVTPTGYIHVQ</sequence>
<accession>A0A382JAX6</accession>
<organism evidence="2">
    <name type="scientific">marine metagenome</name>
    <dbReference type="NCBI Taxonomy" id="408172"/>
    <lineage>
        <taxon>unclassified sequences</taxon>
        <taxon>metagenomes</taxon>
        <taxon>ecological metagenomes</taxon>
    </lineage>
</organism>
<keyword evidence="1" id="KW-0812">Transmembrane</keyword>
<keyword evidence="1" id="KW-1133">Transmembrane helix</keyword>
<dbReference type="Gene3D" id="3.30.700.10">
    <property type="entry name" value="Glycoprotein, Type 4 Pilin"/>
    <property type="match status" value="1"/>
</dbReference>
<evidence type="ECO:0000256" key="1">
    <source>
        <dbReference type="SAM" id="Phobius"/>
    </source>
</evidence>
<dbReference type="Pfam" id="PF07963">
    <property type="entry name" value="N_methyl"/>
    <property type="match status" value="1"/>
</dbReference>
<feature type="transmembrane region" description="Helical" evidence="1">
    <location>
        <begin position="36"/>
        <end position="59"/>
    </location>
</feature>
<name>A0A382JAX6_9ZZZZ</name>
<gene>
    <name evidence="2" type="ORF">METZ01_LOCUS261281</name>
</gene>
<dbReference type="InterPro" id="IPR012902">
    <property type="entry name" value="N_methyl_site"/>
</dbReference>
<keyword evidence="1" id="KW-0472">Membrane</keyword>